<reference evidence="3 4" key="1">
    <citation type="submission" date="2018-08" db="EMBL/GenBank/DDBJ databases">
        <title>A genome reference for cultivated species of the human gut microbiota.</title>
        <authorList>
            <person name="Zou Y."/>
            <person name="Xue W."/>
            <person name="Luo G."/>
        </authorList>
    </citation>
    <scope>NUCLEOTIDE SEQUENCE [LARGE SCALE GENOMIC DNA]</scope>
    <source>
        <strain evidence="3 4">AF25-30LB</strain>
    </source>
</reference>
<keyword evidence="1" id="KW-0175">Coiled coil</keyword>
<dbReference type="InterPro" id="IPR036890">
    <property type="entry name" value="HATPase_C_sf"/>
</dbReference>
<evidence type="ECO:0000259" key="2">
    <source>
        <dbReference type="Pfam" id="PF02518"/>
    </source>
</evidence>
<dbReference type="PANTHER" id="PTHR43065">
    <property type="entry name" value="SENSOR HISTIDINE KINASE"/>
    <property type="match status" value="1"/>
</dbReference>
<feature type="domain" description="Histidine kinase/HSP90-like ATPase" evidence="2">
    <location>
        <begin position="705"/>
        <end position="803"/>
    </location>
</feature>
<evidence type="ECO:0000313" key="3">
    <source>
        <dbReference type="EMBL" id="RGR37091.1"/>
    </source>
</evidence>
<dbReference type="Proteomes" id="UP000266497">
    <property type="component" value="Unassembled WGS sequence"/>
</dbReference>
<feature type="coiled-coil region" evidence="1">
    <location>
        <begin position="525"/>
        <end position="582"/>
    </location>
</feature>
<name>A0A395UKL4_PHOVU</name>
<dbReference type="AlphaFoldDB" id="A0A395UKL4"/>
<protein>
    <submittedName>
        <fullName evidence="3">ATP-binding protein</fullName>
    </submittedName>
</protein>
<keyword evidence="3" id="KW-0547">Nucleotide-binding</keyword>
<evidence type="ECO:0000256" key="1">
    <source>
        <dbReference type="SAM" id="Coils"/>
    </source>
</evidence>
<comment type="caution">
    <text evidence="3">The sequence shown here is derived from an EMBL/GenBank/DDBJ whole genome shotgun (WGS) entry which is preliminary data.</text>
</comment>
<dbReference type="InterPro" id="IPR003594">
    <property type="entry name" value="HATPase_dom"/>
</dbReference>
<dbReference type="GO" id="GO:0005524">
    <property type="term" value="F:ATP binding"/>
    <property type="evidence" value="ECO:0007669"/>
    <property type="project" value="UniProtKB-KW"/>
</dbReference>
<keyword evidence="3" id="KW-0067">ATP-binding</keyword>
<accession>A0A395UKL4</accession>
<dbReference type="Gene3D" id="3.30.565.10">
    <property type="entry name" value="Histidine kinase-like ATPase, C-terminal domain"/>
    <property type="match status" value="2"/>
</dbReference>
<proteinExistence type="predicted"/>
<dbReference type="Pfam" id="PF02518">
    <property type="entry name" value="HATPase_c"/>
    <property type="match status" value="1"/>
</dbReference>
<evidence type="ECO:0000313" key="4">
    <source>
        <dbReference type="Proteomes" id="UP000266497"/>
    </source>
</evidence>
<organism evidence="3 4">
    <name type="scientific">Phocaeicola vulgatus</name>
    <name type="common">Bacteroides vulgatus</name>
    <dbReference type="NCBI Taxonomy" id="821"/>
    <lineage>
        <taxon>Bacteria</taxon>
        <taxon>Pseudomonadati</taxon>
        <taxon>Bacteroidota</taxon>
        <taxon>Bacteroidia</taxon>
        <taxon>Bacteroidales</taxon>
        <taxon>Bacteroidaceae</taxon>
        <taxon>Phocaeicola</taxon>
    </lineage>
</organism>
<dbReference type="EMBL" id="QRUD01000044">
    <property type="protein sequence ID" value="RGR37091.1"/>
    <property type="molecule type" value="Genomic_DNA"/>
</dbReference>
<sequence>MKFKVSAELKNILGRDLITSDNIAILELVKNSYDAHATKVDITFDTDKIIIADNGKGMTLDELKNKWLFVGFSAKRDGTEDDSYRSKFKRNYAGAKGIGRISCDRLARYLTLITKSSESDTEETLFVDWKSFEGKQKVEFDTVGIKHKSSTEIHKFPNDSTTGTILEFSVLHTNWGWDEIIELRKSLEKMINPFSETDEYKIEIFAPNFVESDNRITEQINNIHKNNPILTDKERATIAELENSKVTGVIVNTINDVLKIKTTQIESILKDGIIHTKLSDRGEVMYEIEEINKFGKLENVSINLYYLNRAAKYNFSLKMGVQPVNYGNVFLFRNGFRIWPYGEYNDDSWGLNQRAQQGYNRFLGTRDLFGRVDVETNRVEDFKEVSSRDGGLIKTKASQELLDFFSLIHRRLERYVVGVLWGEGFIRNSYFQDEKFAYEAREQLKHGKDLDNTDYVYDNIGSKVDFLQLVKSMVNDGSIHVKYYNTKLADLVSDASASEIIQLNVLNDLRKIAEKMNDSDLSSKIELFEKEMAKMRKEKEEAEKKAEEERLKAIMAKRKEEAEKAAREKAEKERDAQIQKNTYLISARDTSQEVEDLMHTVLISSAELNSLVSSQKEILQEEVIDREELIDITRDMEFNIERIHVLSSLITKADTSLLRESTDVDLYEYTKEFLSFFSRSLKVDCVKHDSESYVKKVKVLEYSVIFQNLISNSRKNNATQVFVSFQRKERSVVIDFSDDGDGVDLIRFTPETIFEVGVTNRPGGHGIGLSTIRNTLERDMNGTICFLGNNINKLKGATFRIILQ</sequence>
<dbReference type="Pfam" id="PF13589">
    <property type="entry name" value="HATPase_c_3"/>
    <property type="match status" value="1"/>
</dbReference>
<dbReference type="SUPFAM" id="SSF55874">
    <property type="entry name" value="ATPase domain of HSP90 chaperone/DNA topoisomerase II/histidine kinase"/>
    <property type="match status" value="2"/>
</dbReference>
<gene>
    <name evidence="3" type="ORF">DWY53_14835</name>
</gene>